<dbReference type="InterPro" id="IPR037069">
    <property type="entry name" value="AcylCoA_DH/ox_N_sf"/>
</dbReference>
<evidence type="ECO:0000256" key="1">
    <source>
        <dbReference type="ARBA" id="ARBA00001974"/>
    </source>
</evidence>
<dbReference type="SUPFAM" id="SSF47203">
    <property type="entry name" value="Acyl-CoA dehydrogenase C-terminal domain-like"/>
    <property type="match status" value="1"/>
</dbReference>
<dbReference type="InterPro" id="IPR036250">
    <property type="entry name" value="AcylCo_DH-like_C"/>
</dbReference>
<sequence>MSAGIALDGFVAPSDPLSPRTAFAGLNPVSRRIVGYDPKTLWERDTARLPRSLASLRERAREFADLVLVPVSLELDVTPQPPLTQWNPLLRQAIVAAGREGFMTDMVLPRPFGTAIVSAGHHPVWALAVKVEEFARGCGGLMLSLMVPALGQCPLLFSGDPMAIRRFILPAFREIKSGEPHPFSFAITEPTAGSDVEEGHGAEQYEPGMVASRVPGGWRLNGRKRFIGGGDLSKTICVFAALEGEGMASWTCFVVQPPTPGFTPLRKEHKMGMRASGTAEFELDNVFVPEANVVGGLRQGWALNRATLNVSRIPVAAMGVGFARAAMEAALEFACSTTLAGKPLVNYQEVQLQLADMVAETAAIRGMVWDQARTFIPTQAAASMTKLYCTDRALNVCNTAMDLIGNHSLLHANRAEKAFRDARLPIIFEGTNQINRLAVIEDIQEEVLAKCRP</sequence>
<dbReference type="Pfam" id="PF00441">
    <property type="entry name" value="Acyl-CoA_dh_1"/>
    <property type="match status" value="1"/>
</dbReference>
<dbReference type="PANTHER" id="PTHR43884">
    <property type="entry name" value="ACYL-COA DEHYDROGENASE"/>
    <property type="match status" value="1"/>
</dbReference>
<reference evidence="8 9" key="2">
    <citation type="submission" date="2020-06" db="EMBL/GenBank/DDBJ databases">
        <title>Antribacter stalactiti gen. nov., sp. nov., a new member of the family Nacardiaceae isolated from a cave.</title>
        <authorList>
            <person name="Kim I.S."/>
        </authorList>
    </citation>
    <scope>NUCLEOTIDE SEQUENCE [LARGE SCALE GENOMIC DNA]</scope>
    <source>
        <strain evidence="8 9">YC2-7</strain>
    </source>
</reference>
<dbReference type="Gene3D" id="1.20.140.10">
    <property type="entry name" value="Butyryl-CoA Dehydrogenase, subunit A, domain 3"/>
    <property type="match status" value="1"/>
</dbReference>
<dbReference type="AlphaFoldDB" id="A0A848K8Y9"/>
<organism evidence="8 9">
    <name type="scientific">Antrihabitans stalactiti</name>
    <dbReference type="NCBI Taxonomy" id="2584121"/>
    <lineage>
        <taxon>Bacteria</taxon>
        <taxon>Bacillati</taxon>
        <taxon>Actinomycetota</taxon>
        <taxon>Actinomycetes</taxon>
        <taxon>Mycobacteriales</taxon>
        <taxon>Nocardiaceae</taxon>
        <taxon>Antrihabitans</taxon>
    </lineage>
</organism>
<dbReference type="PANTHER" id="PTHR43884:SF12">
    <property type="entry name" value="ISOVALERYL-COA DEHYDROGENASE, MITOCHONDRIAL-RELATED"/>
    <property type="match status" value="1"/>
</dbReference>
<dbReference type="Pfam" id="PF02770">
    <property type="entry name" value="Acyl-CoA_dh_M"/>
    <property type="match status" value="1"/>
</dbReference>
<proteinExistence type="inferred from homology"/>
<dbReference type="SUPFAM" id="SSF56645">
    <property type="entry name" value="Acyl-CoA dehydrogenase NM domain-like"/>
    <property type="match status" value="1"/>
</dbReference>
<dbReference type="EMBL" id="VCQU01000001">
    <property type="protein sequence ID" value="NMN93754.1"/>
    <property type="molecule type" value="Genomic_DNA"/>
</dbReference>
<evidence type="ECO:0000313" key="8">
    <source>
        <dbReference type="EMBL" id="NMN93754.1"/>
    </source>
</evidence>
<feature type="domain" description="Acyl-CoA oxidase/dehydrogenase middle" evidence="7">
    <location>
        <begin position="184"/>
        <end position="286"/>
    </location>
</feature>
<reference evidence="8 9" key="1">
    <citation type="submission" date="2019-05" db="EMBL/GenBank/DDBJ databases">
        <authorList>
            <person name="Lee S.D."/>
        </authorList>
    </citation>
    <scope>NUCLEOTIDE SEQUENCE [LARGE SCALE GENOMIC DNA]</scope>
    <source>
        <strain evidence="8 9">YC2-7</strain>
    </source>
</reference>
<dbReference type="Gene3D" id="2.40.110.10">
    <property type="entry name" value="Butyryl-CoA Dehydrogenase, subunit A, domain 2"/>
    <property type="match status" value="1"/>
</dbReference>
<keyword evidence="4 5" id="KW-0274">FAD</keyword>
<protein>
    <submittedName>
        <fullName evidence="8">Acyl-CoA dehydrogenase</fullName>
    </submittedName>
</protein>
<comment type="similarity">
    <text evidence="2 5">Belongs to the acyl-CoA dehydrogenase family.</text>
</comment>
<dbReference type="Proteomes" id="UP000535543">
    <property type="component" value="Unassembled WGS sequence"/>
</dbReference>
<evidence type="ECO:0000259" key="7">
    <source>
        <dbReference type="Pfam" id="PF02770"/>
    </source>
</evidence>
<dbReference type="GO" id="GO:0050660">
    <property type="term" value="F:flavin adenine dinucleotide binding"/>
    <property type="evidence" value="ECO:0007669"/>
    <property type="project" value="InterPro"/>
</dbReference>
<keyword evidence="9" id="KW-1185">Reference proteome</keyword>
<evidence type="ECO:0000256" key="4">
    <source>
        <dbReference type="ARBA" id="ARBA00022827"/>
    </source>
</evidence>
<name>A0A848K8Y9_9NOCA</name>
<dbReference type="RefSeq" id="WP_169584445.1">
    <property type="nucleotide sequence ID" value="NZ_VCQU01000001.1"/>
</dbReference>
<gene>
    <name evidence="8" type="ORF">FGL95_01710</name>
</gene>
<keyword evidence="5" id="KW-0560">Oxidoreductase</keyword>
<dbReference type="InterPro" id="IPR006091">
    <property type="entry name" value="Acyl-CoA_Oxase/DH_mid-dom"/>
</dbReference>
<dbReference type="Gene3D" id="1.10.540.10">
    <property type="entry name" value="Acyl-CoA dehydrogenase/oxidase, N-terminal domain"/>
    <property type="match status" value="1"/>
</dbReference>
<evidence type="ECO:0000313" key="9">
    <source>
        <dbReference type="Proteomes" id="UP000535543"/>
    </source>
</evidence>
<comment type="caution">
    <text evidence="8">The sequence shown here is derived from an EMBL/GenBank/DDBJ whole genome shotgun (WGS) entry which is preliminary data.</text>
</comment>
<dbReference type="GO" id="GO:0003995">
    <property type="term" value="F:acyl-CoA dehydrogenase activity"/>
    <property type="evidence" value="ECO:0007669"/>
    <property type="project" value="TreeGrafter"/>
</dbReference>
<feature type="domain" description="Acyl-CoA dehydrogenase/oxidase C-terminal" evidence="6">
    <location>
        <begin position="299"/>
        <end position="441"/>
    </location>
</feature>
<comment type="cofactor">
    <cofactor evidence="1 5">
        <name>FAD</name>
        <dbReference type="ChEBI" id="CHEBI:57692"/>
    </cofactor>
</comment>
<evidence type="ECO:0000256" key="3">
    <source>
        <dbReference type="ARBA" id="ARBA00022630"/>
    </source>
</evidence>
<evidence type="ECO:0000256" key="5">
    <source>
        <dbReference type="RuleBase" id="RU362125"/>
    </source>
</evidence>
<keyword evidence="3 5" id="KW-0285">Flavoprotein</keyword>
<dbReference type="CDD" id="cd00567">
    <property type="entry name" value="ACAD"/>
    <property type="match status" value="1"/>
</dbReference>
<dbReference type="InterPro" id="IPR009075">
    <property type="entry name" value="AcylCo_DH/oxidase_C"/>
</dbReference>
<evidence type="ECO:0000259" key="6">
    <source>
        <dbReference type="Pfam" id="PF00441"/>
    </source>
</evidence>
<accession>A0A848K8Y9</accession>
<evidence type="ECO:0000256" key="2">
    <source>
        <dbReference type="ARBA" id="ARBA00009347"/>
    </source>
</evidence>
<dbReference type="InterPro" id="IPR009100">
    <property type="entry name" value="AcylCoA_DH/oxidase_NM_dom_sf"/>
</dbReference>
<dbReference type="InterPro" id="IPR046373">
    <property type="entry name" value="Acyl-CoA_Oxase/DH_mid-dom_sf"/>
</dbReference>